<comment type="subunit">
    <text evidence="9">Homodimer.</text>
</comment>
<dbReference type="SUPFAM" id="SSF47648">
    <property type="entry name" value="Nucleoside phosphorylase/phosphoribosyltransferase N-terminal domain"/>
    <property type="match status" value="1"/>
</dbReference>
<dbReference type="UniPathway" id="UPA00035">
    <property type="reaction ID" value="UER00041"/>
</dbReference>
<keyword evidence="9" id="KW-0460">Magnesium</keyword>
<keyword evidence="3 9" id="KW-0328">Glycosyltransferase</keyword>
<evidence type="ECO:0000256" key="6">
    <source>
        <dbReference type="ARBA" id="ARBA00023141"/>
    </source>
</evidence>
<evidence type="ECO:0000256" key="3">
    <source>
        <dbReference type="ARBA" id="ARBA00022676"/>
    </source>
</evidence>
<feature type="binding site" evidence="9">
    <location>
        <begin position="89"/>
        <end position="92"/>
    </location>
    <ligand>
        <name>5-phospho-alpha-D-ribose 1-diphosphate</name>
        <dbReference type="ChEBI" id="CHEBI:58017"/>
    </ligand>
</feature>
<evidence type="ECO:0000256" key="4">
    <source>
        <dbReference type="ARBA" id="ARBA00022679"/>
    </source>
</evidence>
<dbReference type="Proteomes" id="UP000234237">
    <property type="component" value="Chromosome"/>
</dbReference>
<comment type="caution">
    <text evidence="9">Lacks conserved residue(s) required for the propagation of feature annotation.</text>
</comment>
<feature type="binding site" evidence="9">
    <location>
        <position position="225"/>
    </location>
    <ligand>
        <name>Mg(2+)</name>
        <dbReference type="ChEBI" id="CHEBI:18420"/>
        <label>1</label>
    </ligand>
</feature>
<feature type="binding site" evidence="9">
    <location>
        <position position="91"/>
    </location>
    <ligand>
        <name>Mg(2+)</name>
        <dbReference type="ChEBI" id="CHEBI:18420"/>
        <label>1</label>
    </ligand>
</feature>
<dbReference type="PANTHER" id="PTHR43285:SF2">
    <property type="entry name" value="ANTHRANILATE PHOSPHORIBOSYLTRANSFERASE"/>
    <property type="match status" value="1"/>
</dbReference>
<feature type="binding site" evidence="9">
    <location>
        <begin position="82"/>
        <end position="83"/>
    </location>
    <ligand>
        <name>5-phospho-alpha-D-ribose 1-diphosphate</name>
        <dbReference type="ChEBI" id="CHEBI:58017"/>
    </ligand>
</feature>
<gene>
    <name evidence="12" type="primary">trpD2</name>
    <name evidence="9" type="synonym">trpD</name>
    <name evidence="12" type="ORF">A21D_00664</name>
</gene>
<feature type="binding site" evidence="9">
    <location>
        <position position="119"/>
    </location>
    <ligand>
        <name>5-phospho-alpha-D-ribose 1-diphosphate</name>
        <dbReference type="ChEBI" id="CHEBI:58017"/>
    </ligand>
</feature>
<dbReference type="InterPro" id="IPR036320">
    <property type="entry name" value="Glycosyl_Trfase_fam3_N_dom_sf"/>
</dbReference>
<keyword evidence="5 9" id="KW-0822">Tryptophan biosynthesis</keyword>
<dbReference type="InterPro" id="IPR000312">
    <property type="entry name" value="Glycosyl_Trfase_fam3"/>
</dbReference>
<dbReference type="EC" id="2.4.2.18" evidence="9"/>
<evidence type="ECO:0000313" key="13">
    <source>
        <dbReference type="Proteomes" id="UP000234237"/>
    </source>
</evidence>
<dbReference type="RefSeq" id="WP_101932683.1">
    <property type="nucleotide sequence ID" value="NZ_CP018622.1"/>
</dbReference>
<evidence type="ECO:0000313" key="12">
    <source>
        <dbReference type="EMBL" id="AUJ23777.1"/>
    </source>
</evidence>
<protein>
    <recommendedName>
        <fullName evidence="9">Anthranilate phosphoribosyltransferase</fullName>
        <ecNumber evidence="9">2.4.2.18</ecNumber>
    </recommendedName>
</protein>
<dbReference type="Gene3D" id="1.20.970.10">
    <property type="entry name" value="Transferase, Pyrimidine Nucleoside Phosphorylase, Chain C"/>
    <property type="match status" value="1"/>
</dbReference>
<feature type="binding site" evidence="9">
    <location>
        <position position="79"/>
    </location>
    <ligand>
        <name>anthranilate</name>
        <dbReference type="ChEBI" id="CHEBI:16567"/>
        <label>1</label>
    </ligand>
</feature>
<feature type="binding site" evidence="9">
    <location>
        <position position="165"/>
    </location>
    <ligand>
        <name>anthranilate</name>
        <dbReference type="ChEBI" id="CHEBI:16567"/>
        <label>2</label>
    </ligand>
</feature>
<evidence type="ECO:0000256" key="5">
    <source>
        <dbReference type="ARBA" id="ARBA00022822"/>
    </source>
</evidence>
<keyword evidence="6 9" id="KW-0057">Aromatic amino acid biosynthesis</keyword>
<keyword evidence="9" id="KW-0479">Metal-binding</keyword>
<comment type="similarity">
    <text evidence="9">Belongs to the anthranilate phosphoribosyltransferase family.</text>
</comment>
<dbReference type="PANTHER" id="PTHR43285">
    <property type="entry name" value="ANTHRANILATE PHOSPHORIBOSYLTRANSFERASE"/>
    <property type="match status" value="1"/>
</dbReference>
<comment type="pathway">
    <text evidence="1 9">Amino-acid biosynthesis; L-tryptophan biosynthesis; L-tryptophan from chorismate: step 2/5.</text>
</comment>
<evidence type="ECO:0000256" key="9">
    <source>
        <dbReference type="HAMAP-Rule" id="MF_00211"/>
    </source>
</evidence>
<keyword evidence="2 9" id="KW-0028">Amino-acid biosynthesis</keyword>
<name>A0A2K9IVL2_9BACI</name>
<organism evidence="12 13">
    <name type="scientific">Virgibacillus dokdonensis</name>
    <dbReference type="NCBI Taxonomy" id="302167"/>
    <lineage>
        <taxon>Bacteria</taxon>
        <taxon>Bacillati</taxon>
        <taxon>Bacillota</taxon>
        <taxon>Bacilli</taxon>
        <taxon>Bacillales</taxon>
        <taxon>Bacillaceae</taxon>
        <taxon>Virgibacillus</taxon>
    </lineage>
</organism>
<accession>A0A2K9IVL2</accession>
<feature type="binding site" evidence="9">
    <location>
        <position position="110"/>
    </location>
    <ligand>
        <name>anthranilate</name>
        <dbReference type="ChEBI" id="CHEBI:16567"/>
        <label>1</label>
    </ligand>
</feature>
<dbReference type="HAMAP" id="MF_00211">
    <property type="entry name" value="TrpD"/>
    <property type="match status" value="1"/>
</dbReference>
<dbReference type="NCBIfam" id="TIGR01245">
    <property type="entry name" value="trpD"/>
    <property type="match status" value="1"/>
</dbReference>
<dbReference type="FunFam" id="3.40.1030.10:FF:000002">
    <property type="entry name" value="Anthranilate phosphoribosyltransferase"/>
    <property type="match status" value="1"/>
</dbReference>
<dbReference type="InterPro" id="IPR005940">
    <property type="entry name" value="Anthranilate_Pribosyl_Tfrase"/>
</dbReference>
<feature type="binding site" evidence="9">
    <location>
        <position position="224"/>
    </location>
    <ligand>
        <name>Mg(2+)</name>
        <dbReference type="ChEBI" id="CHEBI:18420"/>
        <label>2</label>
    </ligand>
</feature>
<evidence type="ECO:0000259" key="11">
    <source>
        <dbReference type="Pfam" id="PF02885"/>
    </source>
</evidence>
<dbReference type="GO" id="GO:0004048">
    <property type="term" value="F:anthranilate phosphoribosyltransferase activity"/>
    <property type="evidence" value="ECO:0007669"/>
    <property type="project" value="UniProtKB-UniRule"/>
</dbReference>
<feature type="binding site" evidence="9">
    <location>
        <position position="87"/>
    </location>
    <ligand>
        <name>5-phospho-alpha-D-ribose 1-diphosphate</name>
        <dbReference type="ChEBI" id="CHEBI:58017"/>
    </ligand>
</feature>
<dbReference type="KEGG" id="vpn:A21D_00664"/>
<feature type="binding site" evidence="9">
    <location>
        <begin position="107"/>
        <end position="115"/>
    </location>
    <ligand>
        <name>5-phospho-alpha-D-ribose 1-diphosphate</name>
        <dbReference type="ChEBI" id="CHEBI:58017"/>
    </ligand>
</feature>
<dbReference type="AlphaFoldDB" id="A0A2K9IVL2"/>
<feature type="domain" description="Glycosyl transferase family 3 N-terminal" evidence="11">
    <location>
        <begin position="4"/>
        <end position="63"/>
    </location>
</feature>
<comment type="similarity">
    <text evidence="8">In the C-terminal section; belongs to the anthranilate phosphoribosyltransferase family.</text>
</comment>
<dbReference type="Gene3D" id="3.40.1030.10">
    <property type="entry name" value="Nucleoside phosphorylase/phosphoribosyltransferase catalytic domain"/>
    <property type="match status" value="1"/>
</dbReference>
<evidence type="ECO:0000259" key="10">
    <source>
        <dbReference type="Pfam" id="PF00591"/>
    </source>
</evidence>
<dbReference type="Pfam" id="PF00591">
    <property type="entry name" value="Glycos_transf_3"/>
    <property type="match status" value="1"/>
</dbReference>
<dbReference type="InterPro" id="IPR017459">
    <property type="entry name" value="Glycosyl_Trfase_fam3_N_dom"/>
</dbReference>
<dbReference type="Pfam" id="PF02885">
    <property type="entry name" value="Glycos_trans_3N"/>
    <property type="match status" value="1"/>
</dbReference>
<dbReference type="GO" id="GO:0000162">
    <property type="term" value="P:L-tryptophan biosynthetic process"/>
    <property type="evidence" value="ECO:0007669"/>
    <property type="project" value="UniProtKB-UniRule"/>
</dbReference>
<evidence type="ECO:0000256" key="8">
    <source>
        <dbReference type="ARBA" id="ARBA00061188"/>
    </source>
</evidence>
<dbReference type="SUPFAM" id="SSF52418">
    <property type="entry name" value="Nucleoside phosphorylase/phosphoribosyltransferase catalytic domain"/>
    <property type="match status" value="1"/>
</dbReference>
<feature type="binding site" evidence="9">
    <location>
        <position position="225"/>
    </location>
    <ligand>
        <name>Mg(2+)</name>
        <dbReference type="ChEBI" id="CHEBI:18420"/>
        <label>2</label>
    </ligand>
</feature>
<proteinExistence type="inferred from homology"/>
<evidence type="ECO:0000256" key="7">
    <source>
        <dbReference type="ARBA" id="ARBA00052328"/>
    </source>
</evidence>
<keyword evidence="4 9" id="KW-0808">Transferase</keyword>
<feature type="binding site" evidence="9">
    <location>
        <position position="79"/>
    </location>
    <ligand>
        <name>5-phospho-alpha-D-ribose 1-diphosphate</name>
        <dbReference type="ChEBI" id="CHEBI:58017"/>
    </ligand>
</feature>
<feature type="domain" description="Glycosyl transferase family 3" evidence="10">
    <location>
        <begin position="72"/>
        <end position="323"/>
    </location>
</feature>
<comment type="function">
    <text evidence="9">Catalyzes the transfer of the phosphoribosyl group of 5-phosphorylribose-1-pyrophosphate (PRPP) to anthranilate to yield N-(5'-phosphoribosyl)-anthranilate (PRA).</text>
</comment>
<dbReference type="GO" id="GO:0000287">
    <property type="term" value="F:magnesium ion binding"/>
    <property type="evidence" value="ECO:0007669"/>
    <property type="project" value="UniProtKB-UniRule"/>
</dbReference>
<reference evidence="13" key="1">
    <citation type="submission" date="2016-11" db="EMBL/GenBank/DDBJ databases">
        <title>Complete genome sequence of Virgibacillus pantothenticus 21D, a halophilic bacterium isolated from the deep hypersaline anoxic basin Discovery in the Mediterranean Sea.</title>
        <authorList>
            <person name="Zeaiter Z."/>
            <person name="Booth J.M."/>
            <person name="Prosdocimi E.M."/>
            <person name="Mapelli F."/>
            <person name="Fusi M."/>
            <person name="Daffonchio D."/>
            <person name="Borin S."/>
            <person name="Crotti E."/>
        </authorList>
    </citation>
    <scope>NUCLEOTIDE SEQUENCE [LARGE SCALE GENOMIC DNA]</scope>
    <source>
        <strain evidence="13">21D</strain>
    </source>
</reference>
<comment type="catalytic activity">
    <reaction evidence="7 9">
        <text>N-(5-phospho-beta-D-ribosyl)anthranilate + diphosphate = 5-phospho-alpha-D-ribose 1-diphosphate + anthranilate</text>
        <dbReference type="Rhea" id="RHEA:11768"/>
        <dbReference type="ChEBI" id="CHEBI:16567"/>
        <dbReference type="ChEBI" id="CHEBI:18277"/>
        <dbReference type="ChEBI" id="CHEBI:33019"/>
        <dbReference type="ChEBI" id="CHEBI:58017"/>
        <dbReference type="EC" id="2.4.2.18"/>
    </reaction>
</comment>
<evidence type="ECO:0000256" key="2">
    <source>
        <dbReference type="ARBA" id="ARBA00022605"/>
    </source>
</evidence>
<dbReference type="EMBL" id="CP018622">
    <property type="protein sequence ID" value="AUJ23777.1"/>
    <property type="molecule type" value="Genomic_DNA"/>
</dbReference>
<dbReference type="InterPro" id="IPR035902">
    <property type="entry name" value="Nuc_phospho_transferase"/>
</dbReference>
<comment type="cofactor">
    <cofactor evidence="9">
        <name>Mg(2+)</name>
        <dbReference type="ChEBI" id="CHEBI:18420"/>
    </cofactor>
    <text evidence="9">Binds 2 magnesium ions per monomer.</text>
</comment>
<evidence type="ECO:0000256" key="1">
    <source>
        <dbReference type="ARBA" id="ARBA00004907"/>
    </source>
</evidence>
<dbReference type="GO" id="GO:0005829">
    <property type="term" value="C:cytosol"/>
    <property type="evidence" value="ECO:0007669"/>
    <property type="project" value="TreeGrafter"/>
</dbReference>
<sequence length="342" mass="36432">MKMYLEKLMQGKNLTMEEMKTAALSCLHNNVTESQIAALLTALQVKGETAEEVSGLAEAIRAQSPFHLELKKSVLDNCGTGGDMSGSFNISTTSAFVIAGAGVTVAKHGNRSISSRTGSADVLEHLGISLFFSKAQIEETLTQNNIAFLFAPHVHQRLKPFVKVRKNLGLPTIFNVIGPLTNPVELDSQLIGVYHSGKLEVVAQALKHLGRQRALVVNGAGGMDEASLAGENRFILLDNNKLTPFTLHPRDIGLPIYPNDAIKGGDAKENACITQRVLQGEPGAYMDTVLLNAGLALFAHGKAATILSGIELARKSILSGKALAALNDLISISKKISSSEVV</sequence>